<feature type="signal peptide" evidence="1">
    <location>
        <begin position="1"/>
        <end position="18"/>
    </location>
</feature>
<evidence type="ECO:0000313" key="3">
    <source>
        <dbReference type="Proteomes" id="UP000032214"/>
    </source>
</evidence>
<reference evidence="2 3" key="1">
    <citation type="journal article" date="2013" name="Proc. Natl. Acad. Sci. U.S.A.">
        <title>Candidate phylum TM6 genome recovered from a hospital sink biofilm provides genomic insights into this uncultivated phylum.</title>
        <authorList>
            <person name="McLean J.S."/>
            <person name="Lombardo M.J."/>
            <person name="Badger J.H."/>
            <person name="Edlund A."/>
            <person name="Novotny M."/>
            <person name="Yee-Greenbaum J."/>
            <person name="Vyahhi N."/>
            <person name="Hall A.P."/>
            <person name="Yang Y."/>
            <person name="Dupont C.L."/>
            <person name="Ziegler M.G."/>
            <person name="Chitsaz H."/>
            <person name="Allen A.E."/>
            <person name="Yooseph S."/>
            <person name="Tesler G."/>
            <person name="Pevzner P.A."/>
            <person name="Friedman R.M."/>
            <person name="Nealson K.H."/>
            <person name="Venter J.C."/>
            <person name="Lasken R.S."/>
        </authorList>
    </citation>
    <scope>NUCLEOTIDE SEQUENCE [LARGE SCALE GENOMIC DNA]</scope>
    <source>
        <strain evidence="2 3">TM6SC1</strain>
    </source>
</reference>
<dbReference type="Proteomes" id="UP000032214">
    <property type="component" value="Unassembled WGS sequence"/>
</dbReference>
<keyword evidence="1" id="KW-0732">Signal</keyword>
<accession>A0A0D2JDG0</accession>
<keyword evidence="3" id="KW-1185">Reference proteome</keyword>
<organism evidence="2 3">
    <name type="scientific">candidate division TM6 bacterium JCVI TM6SC1</name>
    <dbReference type="NCBI Taxonomy" id="1306947"/>
    <lineage>
        <taxon>Bacteria</taxon>
        <taxon>Candidatus Babelota</taxon>
        <taxon>Vermiphilus</taxon>
    </lineage>
</organism>
<gene>
    <name evidence="2" type="ORF">J120_03600</name>
</gene>
<comment type="caution">
    <text evidence="2">The sequence shown here is derived from an EMBL/GenBank/DDBJ whole genome shotgun (WGS) entry which is preliminary data.</text>
</comment>
<feature type="chain" id="PRO_5002255976" evidence="1">
    <location>
        <begin position="19"/>
        <end position="375"/>
    </location>
</feature>
<evidence type="ECO:0000256" key="1">
    <source>
        <dbReference type="SAM" id="SignalP"/>
    </source>
</evidence>
<name>A0A0D2JDG0_9BACT</name>
<proteinExistence type="predicted"/>
<dbReference type="AlphaFoldDB" id="A0A0D2JDG0"/>
<evidence type="ECO:0000313" key="2">
    <source>
        <dbReference type="EMBL" id="KIX85011.1"/>
    </source>
</evidence>
<sequence>MKSRIIILVLVMSVFLNASCRDNWVQQVNAIIESERASFGYQEQFYLIDLGVLGEKLRTQLGDSNYLKHGSAIADMVCQAFPCVSCYVIVVALGLLDSYIAKHKPALARLINQALAQGKSLADLFFITLINENSYAKMFSQIILESNALSLKEKTKFINDSITQVLLDDELYTYMFTYAQDSKLLTSTTLQNLLLLFAQYANNVYIPRAQELLAYIADNNMQRSVFAQPLVEVMSFKTTEYDKAELQSEDYYIQRVLSAIFPVIYENENRSLPQLRNLDRLDILLSDYCLAPFIFVSSAYIGNLLKYFVIEGYFASGGYNLKNYYVDSEKPLNIGDRKELVYKFFNYIKSKYPSLYKTMKFQRIESEIRHMNVMR</sequence>
<dbReference type="EMBL" id="ARQD01000003">
    <property type="protein sequence ID" value="KIX85011.1"/>
    <property type="molecule type" value="Genomic_DNA"/>
</dbReference>
<protein>
    <submittedName>
        <fullName evidence="2">Uncharacterized protein</fullName>
    </submittedName>
</protein>